<name>A0A1U9KBW6_9BACL</name>
<dbReference type="PANTHER" id="PTHR10283:SF82">
    <property type="entry name" value="SOLUTE CARRIER FAMILY 13 MEMBER 2"/>
    <property type="match status" value="1"/>
</dbReference>
<evidence type="ECO:0000256" key="7">
    <source>
        <dbReference type="ARBA" id="ARBA00023136"/>
    </source>
</evidence>
<feature type="transmembrane region" description="Helical" evidence="9">
    <location>
        <begin position="264"/>
        <end position="280"/>
    </location>
</feature>
<accession>A0A1U9KBW6</accession>
<feature type="transmembrane region" description="Helical" evidence="9">
    <location>
        <begin position="34"/>
        <end position="50"/>
    </location>
</feature>
<feature type="transmembrane region" description="Helical" evidence="9">
    <location>
        <begin position="81"/>
        <end position="100"/>
    </location>
</feature>
<feature type="transmembrane region" description="Helical" evidence="9">
    <location>
        <begin position="210"/>
        <end position="229"/>
    </location>
</feature>
<feature type="transmembrane region" description="Helical" evidence="9">
    <location>
        <begin position="143"/>
        <end position="159"/>
    </location>
</feature>
<feature type="transmembrane region" description="Helical" evidence="9">
    <location>
        <begin position="168"/>
        <end position="190"/>
    </location>
</feature>
<dbReference type="GO" id="GO:1905039">
    <property type="term" value="P:carboxylic acid transmembrane transport"/>
    <property type="evidence" value="ECO:0007669"/>
    <property type="project" value="UniProtKB-ARBA"/>
</dbReference>
<evidence type="ECO:0000256" key="3">
    <source>
        <dbReference type="ARBA" id="ARBA00020150"/>
    </source>
</evidence>
<dbReference type="KEGG" id="ntr:B0W44_12215"/>
<dbReference type="NCBIfam" id="TIGR00785">
    <property type="entry name" value="dass"/>
    <property type="match status" value="1"/>
</dbReference>
<dbReference type="GO" id="GO:0008514">
    <property type="term" value="F:organic anion transmembrane transporter activity"/>
    <property type="evidence" value="ECO:0007669"/>
    <property type="project" value="UniProtKB-ARBA"/>
</dbReference>
<dbReference type="STRING" id="1471761.B0W44_12215"/>
<dbReference type="AlphaFoldDB" id="A0A1U9KBW6"/>
<evidence type="ECO:0000256" key="9">
    <source>
        <dbReference type="SAM" id="Phobius"/>
    </source>
</evidence>
<protein>
    <recommendedName>
        <fullName evidence="3">Sodium-dependent dicarboxylate transporter SdcS</fullName>
    </recommendedName>
    <alternativeName>
        <fullName evidence="8">Na(+)/dicarboxylate symporter</fullName>
    </alternativeName>
</protein>
<keyword evidence="5" id="KW-0813">Transport</keyword>
<evidence type="ECO:0000256" key="4">
    <source>
        <dbReference type="ARBA" id="ARBA00022692"/>
    </source>
</evidence>
<reference evidence="10 11" key="1">
    <citation type="journal article" date="2015" name="Int. J. Syst. Evol. Microbiol.">
        <title>Novibacillus thermophilus gen. nov., sp. nov., a Gram-staining-negative and moderately thermophilic member of the family Thermoactinomycetaceae.</title>
        <authorList>
            <person name="Yang G."/>
            <person name="Chen J."/>
            <person name="Zhou S."/>
        </authorList>
    </citation>
    <scope>NUCLEOTIDE SEQUENCE [LARGE SCALE GENOMIC DNA]</scope>
    <source>
        <strain evidence="10 11">SG-1</strain>
    </source>
</reference>
<keyword evidence="4 9" id="KW-0812">Transmembrane</keyword>
<dbReference type="GO" id="GO:0005886">
    <property type="term" value="C:plasma membrane"/>
    <property type="evidence" value="ECO:0007669"/>
    <property type="project" value="TreeGrafter"/>
</dbReference>
<comment type="subcellular location">
    <subcellularLocation>
        <location evidence="1">Membrane</location>
        <topology evidence="1">Multi-pass membrane protein</topology>
    </subcellularLocation>
</comment>
<dbReference type="GO" id="GO:0015293">
    <property type="term" value="F:symporter activity"/>
    <property type="evidence" value="ECO:0007669"/>
    <property type="project" value="UniProtKB-KW"/>
</dbReference>
<feature type="transmembrane region" description="Helical" evidence="9">
    <location>
        <begin position="372"/>
        <end position="392"/>
    </location>
</feature>
<keyword evidence="7 9" id="KW-0472">Membrane</keyword>
<evidence type="ECO:0000256" key="5">
    <source>
        <dbReference type="ARBA" id="ARBA00022847"/>
    </source>
</evidence>
<feature type="transmembrane region" description="Helical" evidence="9">
    <location>
        <begin position="436"/>
        <end position="459"/>
    </location>
</feature>
<gene>
    <name evidence="10" type="ORF">B0W44_12215</name>
</gene>
<comment type="similarity">
    <text evidence="2">Belongs to the SLC13A/DASS transporter (TC 2.A.47) family. NADC subfamily.</text>
</comment>
<dbReference type="Proteomes" id="UP000188603">
    <property type="component" value="Chromosome"/>
</dbReference>
<sequence>MNRKTAFAFCVAVLLFGIAVEGLGAEVPWEARATIGITLAAIVLWASEVIPFGLTSLLVLVSLVMTGACTVEVALSGFSKGAVYLIVGGMMMAQAVNHTALGKRLTYALMARTKGDMKRILWAVILVPQMLALFIPATSVRTALLLPLVLSIVNVLHLPERSGAKKQLLVGLAFGANVSGTAILPAAIGNVLTVEILDIYLKHSISYIDWFWYTFPVWFAMIPTTWWCIRRAFPAERETHHALTAVMQQKLQALGPLTSEEKRCLLILAGTVFLWMSAEWHGLDPAIPALLAVVAMSLPGVGVATWREVVQVDYGLVLLLGSTLSLGIVLNNSGAIDVVTQWLKGAWFVHLAEAPFLLIVVMIVMAHLYHLVVSNISTAVVTFLPMVIGVALEMGVNPVVLSVLSAITILYGFLLVVETLPTVLVHGTGEINQRDFWRAGVPLTVGSIMILTLVAVTWWKWITFA</sequence>
<dbReference type="InterPro" id="IPR001898">
    <property type="entry name" value="SLC13A/DASS"/>
</dbReference>
<feature type="transmembrane region" description="Helical" evidence="9">
    <location>
        <begin position="316"/>
        <end position="335"/>
    </location>
</feature>
<feature type="transmembrane region" description="Helical" evidence="9">
    <location>
        <begin position="347"/>
        <end position="365"/>
    </location>
</feature>
<proteinExistence type="inferred from homology"/>
<evidence type="ECO:0000256" key="1">
    <source>
        <dbReference type="ARBA" id="ARBA00004141"/>
    </source>
</evidence>
<evidence type="ECO:0000256" key="2">
    <source>
        <dbReference type="ARBA" id="ARBA00006772"/>
    </source>
</evidence>
<dbReference type="PANTHER" id="PTHR10283">
    <property type="entry name" value="SOLUTE CARRIER FAMILY 13 MEMBER"/>
    <property type="match status" value="1"/>
</dbReference>
<evidence type="ECO:0000313" key="10">
    <source>
        <dbReference type="EMBL" id="AQS57538.1"/>
    </source>
</evidence>
<keyword evidence="11" id="KW-1185">Reference proteome</keyword>
<feature type="transmembrane region" description="Helical" evidence="9">
    <location>
        <begin position="286"/>
        <end position="304"/>
    </location>
</feature>
<dbReference type="EMBL" id="CP019699">
    <property type="protein sequence ID" value="AQS57538.1"/>
    <property type="molecule type" value="Genomic_DNA"/>
</dbReference>
<dbReference type="Pfam" id="PF00939">
    <property type="entry name" value="Na_sulph_symp"/>
    <property type="match status" value="1"/>
</dbReference>
<organism evidence="10 11">
    <name type="scientific">Novibacillus thermophilus</name>
    <dbReference type="NCBI Taxonomy" id="1471761"/>
    <lineage>
        <taxon>Bacteria</taxon>
        <taxon>Bacillati</taxon>
        <taxon>Bacillota</taxon>
        <taxon>Bacilli</taxon>
        <taxon>Bacillales</taxon>
        <taxon>Thermoactinomycetaceae</taxon>
        <taxon>Novibacillus</taxon>
    </lineage>
</organism>
<evidence type="ECO:0000313" key="11">
    <source>
        <dbReference type="Proteomes" id="UP000188603"/>
    </source>
</evidence>
<evidence type="ECO:0000256" key="6">
    <source>
        <dbReference type="ARBA" id="ARBA00022989"/>
    </source>
</evidence>
<keyword evidence="6 9" id="KW-1133">Transmembrane helix</keyword>
<keyword evidence="5" id="KW-0769">Symport</keyword>
<feature type="transmembrane region" description="Helical" evidence="9">
    <location>
        <begin position="398"/>
        <end position="424"/>
    </location>
</feature>
<evidence type="ECO:0000256" key="8">
    <source>
        <dbReference type="ARBA" id="ARBA00031174"/>
    </source>
</evidence>